<dbReference type="AlphaFoldDB" id="A0A6G1J3L8"/>
<keyword evidence="2" id="KW-1185">Reference proteome</keyword>
<evidence type="ECO:0000313" key="2">
    <source>
        <dbReference type="Proteomes" id="UP000799291"/>
    </source>
</evidence>
<dbReference type="EMBL" id="MU005580">
    <property type="protein sequence ID" value="KAF2684825.1"/>
    <property type="molecule type" value="Genomic_DNA"/>
</dbReference>
<dbReference type="Proteomes" id="UP000799291">
    <property type="component" value="Unassembled WGS sequence"/>
</dbReference>
<evidence type="ECO:0000313" key="1">
    <source>
        <dbReference type="EMBL" id="KAF2684825.1"/>
    </source>
</evidence>
<name>A0A6G1J3L8_9PLEO</name>
<dbReference type="OrthoDB" id="2951834at2759"/>
<accession>A0A6G1J3L8</accession>
<reference evidence="1" key="1">
    <citation type="journal article" date="2020" name="Stud. Mycol.">
        <title>101 Dothideomycetes genomes: a test case for predicting lifestyles and emergence of pathogens.</title>
        <authorList>
            <person name="Haridas S."/>
            <person name="Albert R."/>
            <person name="Binder M."/>
            <person name="Bloem J."/>
            <person name="Labutti K."/>
            <person name="Salamov A."/>
            <person name="Andreopoulos B."/>
            <person name="Baker S."/>
            <person name="Barry K."/>
            <person name="Bills G."/>
            <person name="Bluhm B."/>
            <person name="Cannon C."/>
            <person name="Castanera R."/>
            <person name="Culley D."/>
            <person name="Daum C."/>
            <person name="Ezra D."/>
            <person name="Gonzalez J."/>
            <person name="Henrissat B."/>
            <person name="Kuo A."/>
            <person name="Liang C."/>
            <person name="Lipzen A."/>
            <person name="Lutzoni F."/>
            <person name="Magnuson J."/>
            <person name="Mondo S."/>
            <person name="Nolan M."/>
            <person name="Ohm R."/>
            <person name="Pangilinan J."/>
            <person name="Park H.-J."/>
            <person name="Ramirez L."/>
            <person name="Alfaro M."/>
            <person name="Sun H."/>
            <person name="Tritt A."/>
            <person name="Yoshinaga Y."/>
            <person name="Zwiers L.-H."/>
            <person name="Turgeon B."/>
            <person name="Goodwin S."/>
            <person name="Spatafora J."/>
            <person name="Crous P."/>
            <person name="Grigoriev I."/>
        </authorList>
    </citation>
    <scope>NUCLEOTIDE SEQUENCE</scope>
    <source>
        <strain evidence="1">CBS 122367</strain>
    </source>
</reference>
<gene>
    <name evidence="1" type="ORF">K458DRAFT_301646</name>
</gene>
<proteinExistence type="predicted"/>
<organism evidence="1 2">
    <name type="scientific">Lentithecium fluviatile CBS 122367</name>
    <dbReference type="NCBI Taxonomy" id="1168545"/>
    <lineage>
        <taxon>Eukaryota</taxon>
        <taxon>Fungi</taxon>
        <taxon>Dikarya</taxon>
        <taxon>Ascomycota</taxon>
        <taxon>Pezizomycotina</taxon>
        <taxon>Dothideomycetes</taxon>
        <taxon>Pleosporomycetidae</taxon>
        <taxon>Pleosporales</taxon>
        <taxon>Massarineae</taxon>
        <taxon>Lentitheciaceae</taxon>
        <taxon>Lentithecium</taxon>
    </lineage>
</organism>
<sequence length="361" mass="41374">MSTIAKAIANKEDLLRIFPTEIRLMIFKELMTVDKDIYRGARSFGPLDSNEYDLVEGGAEVPWQILFTCQQYHDEAIPYMYSENTLIFCTGPAGSPGMFRKFPVKRKYMKYLRDVGIYFRADAPAGKGSQRVGHFINALTLRAKNLNELFVMAASDRYFERVCPWDIVDGGHPVAKALENMVLARAVKFLTIRVHDGAKFYKDWGYYMAQTFWENGGQDEDRNIAFQRSCSCPPLIYPECPVCLMPTLLRAVKPVVFWVGPDGIEANEEETMNMQADLFELGILPGYDDDDEEKGLEQGLKQDYTPIEDEEEEARKAFSSTIFAPEQKLKYRGVIKAPQVWKFRQTGIKEYMKPVEDDAYL</sequence>
<protein>
    <submittedName>
        <fullName evidence="1">Uncharacterized protein</fullName>
    </submittedName>
</protein>